<dbReference type="InterPro" id="IPR050789">
    <property type="entry name" value="Diverse_Enzym_Activities"/>
</dbReference>
<keyword evidence="2" id="KW-0378">Hydrolase</keyword>
<dbReference type="RefSeq" id="WP_043225182.1">
    <property type="nucleotide sequence ID" value="NZ_BNBS01000126.1"/>
</dbReference>
<dbReference type="Proteomes" id="UP001052739">
    <property type="component" value="Unassembled WGS sequence"/>
</dbReference>
<accession>A0ABQ3PBW0</accession>
<feature type="domain" description="Beta-lactamase-related" evidence="1">
    <location>
        <begin position="17"/>
        <end position="389"/>
    </location>
</feature>
<protein>
    <submittedName>
        <fullName evidence="2">Serine hydrolase</fullName>
    </submittedName>
</protein>
<dbReference type="Pfam" id="PF00144">
    <property type="entry name" value="Beta-lactamase"/>
    <property type="match status" value="1"/>
</dbReference>
<dbReference type="Gene3D" id="3.40.710.10">
    <property type="entry name" value="DD-peptidase/beta-lactamase superfamily"/>
    <property type="match status" value="1"/>
</dbReference>
<proteinExistence type="predicted"/>
<dbReference type="InterPro" id="IPR001466">
    <property type="entry name" value="Beta-lactam-related"/>
</dbReference>
<evidence type="ECO:0000259" key="1">
    <source>
        <dbReference type="Pfam" id="PF00144"/>
    </source>
</evidence>
<dbReference type="SUPFAM" id="SSF56601">
    <property type="entry name" value="beta-lactamase/transpeptidase-like"/>
    <property type="match status" value="1"/>
</dbReference>
<comment type="caution">
    <text evidence="2">The sequence shown here is derived from an EMBL/GenBank/DDBJ whole genome shotgun (WGS) entry which is preliminary data.</text>
</comment>
<name>A0ABQ3PBW0_9ACTN</name>
<evidence type="ECO:0000313" key="2">
    <source>
        <dbReference type="EMBL" id="GHI22522.1"/>
    </source>
</evidence>
<keyword evidence="3" id="KW-1185">Reference proteome</keyword>
<dbReference type="EMBL" id="BNDW01000019">
    <property type="protein sequence ID" value="GHI22522.1"/>
    <property type="molecule type" value="Genomic_DNA"/>
</dbReference>
<dbReference type="GO" id="GO:0016787">
    <property type="term" value="F:hydrolase activity"/>
    <property type="evidence" value="ECO:0007669"/>
    <property type="project" value="UniProtKB-KW"/>
</dbReference>
<dbReference type="PANTHER" id="PTHR43283">
    <property type="entry name" value="BETA-LACTAMASE-RELATED"/>
    <property type="match status" value="1"/>
</dbReference>
<gene>
    <name evidence="2" type="ORF">Shyd_38930</name>
</gene>
<dbReference type="InterPro" id="IPR012338">
    <property type="entry name" value="Beta-lactam/transpept-like"/>
</dbReference>
<sequence length="409" mass="44543">MGTVKDGFSGAGLRRVREVLARHVESGRIPGLVALVGRGDETHVEALGTMRHDGGAPMSRDTVFRMASTSKPVTVAAAMILVDECRLRLDDPVDPWLPELADRQVLKNVDGPLDDTVPARRPITVRDVLTSTFGLGMDLTSLGTPIMNAVFEQGLTPNLPVPMPEQDEWMRRLGALPLMHQPGERWQYHISSDLLGVLVSRVTGQSFESFLRERLFEPLGMRDTGFHVPADQIHRLPPLYAPDPATGEFHVWDEAEGGRHGAPPAFQSGGGGLNSTADDYHAYFRMLLAGGTHGTERILSRPAVELMTTNRLSPEQQAARHKLATDNVHISFGQGQHGGWGFGMAVRTYRGDYAPVGQFGWDGGSGTSTYADPVNGITGILLTQTGTSVPAPAHLFHDFWTTLYQALED</sequence>
<dbReference type="PANTHER" id="PTHR43283:SF3">
    <property type="entry name" value="BETA-LACTAMASE FAMILY PROTEIN (AFU_ORTHOLOGUE AFUA_5G07500)"/>
    <property type="match status" value="1"/>
</dbReference>
<evidence type="ECO:0000313" key="3">
    <source>
        <dbReference type="Proteomes" id="UP001052739"/>
    </source>
</evidence>
<organism evidence="2 3">
    <name type="scientific">Streptomyces hydrogenans</name>
    <dbReference type="NCBI Taxonomy" id="1873719"/>
    <lineage>
        <taxon>Bacteria</taxon>
        <taxon>Bacillati</taxon>
        <taxon>Actinomycetota</taxon>
        <taxon>Actinomycetes</taxon>
        <taxon>Kitasatosporales</taxon>
        <taxon>Streptomycetaceae</taxon>
        <taxon>Streptomyces</taxon>
    </lineage>
</organism>
<reference evidence="2" key="1">
    <citation type="submission" date="2024-05" db="EMBL/GenBank/DDBJ databases">
        <title>Whole genome shotgun sequence of Streptomyces hydrogenans NBRC 13475.</title>
        <authorList>
            <person name="Komaki H."/>
            <person name="Tamura T."/>
        </authorList>
    </citation>
    <scope>NUCLEOTIDE SEQUENCE</scope>
    <source>
        <strain evidence="2">NBRC 13475</strain>
    </source>
</reference>